<dbReference type="PROSITE" id="PS50994">
    <property type="entry name" value="INTEGRASE"/>
    <property type="match status" value="1"/>
</dbReference>
<evidence type="ECO:0000313" key="4">
    <source>
        <dbReference type="Proteomes" id="UP000199258"/>
    </source>
</evidence>
<reference evidence="3 4" key="1">
    <citation type="submission" date="2016-10" db="EMBL/GenBank/DDBJ databases">
        <authorList>
            <person name="de Groot N.N."/>
        </authorList>
    </citation>
    <scope>NUCLEOTIDE SEQUENCE [LARGE SCALE GENOMIC DNA]</scope>
    <source>
        <strain evidence="3 4">NP_1H</strain>
    </source>
</reference>
<dbReference type="InterPro" id="IPR036397">
    <property type="entry name" value="RNaseH_sf"/>
</dbReference>
<dbReference type="NCBIfam" id="NF033563">
    <property type="entry name" value="transpos_IS30"/>
    <property type="match status" value="1"/>
</dbReference>
<dbReference type="EMBL" id="FNDT01000017">
    <property type="protein sequence ID" value="SDI65113.1"/>
    <property type="molecule type" value="Genomic_DNA"/>
</dbReference>
<accession>A0A1G8MB61</accession>
<name>A0A1G8MB61_9MICC</name>
<dbReference type="InterPro" id="IPR001584">
    <property type="entry name" value="Integrase_cat-core"/>
</dbReference>
<evidence type="ECO:0000256" key="1">
    <source>
        <dbReference type="ARBA" id="ARBA00023172"/>
    </source>
</evidence>
<dbReference type="Pfam" id="PF00665">
    <property type="entry name" value="rve"/>
    <property type="match status" value="1"/>
</dbReference>
<dbReference type="STRING" id="335973.SAMN04488693_11714"/>
<organism evidence="3 4">
    <name type="scientific">Arthrobacter subterraneus</name>
    <dbReference type="NCBI Taxonomy" id="335973"/>
    <lineage>
        <taxon>Bacteria</taxon>
        <taxon>Bacillati</taxon>
        <taxon>Actinomycetota</taxon>
        <taxon>Actinomycetes</taxon>
        <taxon>Micrococcales</taxon>
        <taxon>Micrococcaceae</taxon>
        <taxon>Arthrobacter</taxon>
    </lineage>
</organism>
<dbReference type="RefSeq" id="WP_090587688.1">
    <property type="nucleotide sequence ID" value="NZ_FNDT01000017.1"/>
</dbReference>
<evidence type="ECO:0000313" key="3">
    <source>
        <dbReference type="EMBL" id="SDI65113.1"/>
    </source>
</evidence>
<dbReference type="Pfam" id="PF13936">
    <property type="entry name" value="HTH_38"/>
    <property type="match status" value="1"/>
</dbReference>
<dbReference type="SUPFAM" id="SSF53098">
    <property type="entry name" value="Ribonuclease H-like"/>
    <property type="match status" value="1"/>
</dbReference>
<dbReference type="InterPro" id="IPR012337">
    <property type="entry name" value="RNaseH-like_sf"/>
</dbReference>
<feature type="domain" description="Integrase catalytic" evidence="2">
    <location>
        <begin position="233"/>
        <end position="396"/>
    </location>
</feature>
<dbReference type="PANTHER" id="PTHR10948">
    <property type="entry name" value="TRANSPOSASE"/>
    <property type="match status" value="1"/>
</dbReference>
<dbReference type="GO" id="GO:0005829">
    <property type="term" value="C:cytosol"/>
    <property type="evidence" value="ECO:0007669"/>
    <property type="project" value="TreeGrafter"/>
</dbReference>
<dbReference type="GO" id="GO:0003676">
    <property type="term" value="F:nucleic acid binding"/>
    <property type="evidence" value="ECO:0007669"/>
    <property type="project" value="InterPro"/>
</dbReference>
<dbReference type="GO" id="GO:0006310">
    <property type="term" value="P:DNA recombination"/>
    <property type="evidence" value="ECO:0007669"/>
    <property type="project" value="UniProtKB-KW"/>
</dbReference>
<sequence length="400" mass="44972">MKKTWFLPEQWDKFYAVLCSGASFSEAARVAGVSRNGAAYQWRKTGGMTLIMGIPGGLADPPTSVGTPGTGRLSLVERATIMVRLRDGKGHAEIGRELGRDRTVIWREVKRNTNPDGSYQADLAHVRAHQRAHRPKAFKLTAMNHDLLRFIEDALEDGWSPKLISLVLAKDYADDKSMQISHETIYQCLYVQSRGELRKDLYRYLSLSRPKRVSRENQHAGGRAKPYRDALKIASRPAEAEDRAVPGHWEGDLIIGAGGKSAIGTLVERSTRFTILLHLPERHTADAVAEAMINAMGDLPAHLRRSVTWDRGTEMSGYDRIQLELQAPVYFCDPHSPWQRGTNENTNRLLRHWFAKSTDLSGYTAEDLKTIQDKLNRRPRPTLDLQTPAQALNQMLQQAA</sequence>
<evidence type="ECO:0000259" key="2">
    <source>
        <dbReference type="PROSITE" id="PS50994"/>
    </source>
</evidence>
<dbReference type="GO" id="GO:0004803">
    <property type="term" value="F:transposase activity"/>
    <property type="evidence" value="ECO:0007669"/>
    <property type="project" value="TreeGrafter"/>
</dbReference>
<dbReference type="InterPro" id="IPR051917">
    <property type="entry name" value="Transposase-Integrase"/>
</dbReference>
<dbReference type="GO" id="GO:0015074">
    <property type="term" value="P:DNA integration"/>
    <property type="evidence" value="ECO:0007669"/>
    <property type="project" value="InterPro"/>
</dbReference>
<dbReference type="PANTHER" id="PTHR10948:SF23">
    <property type="entry name" value="TRANSPOSASE INSI FOR INSERTION SEQUENCE ELEMENT IS30A-RELATED"/>
    <property type="match status" value="1"/>
</dbReference>
<dbReference type="OrthoDB" id="9803231at2"/>
<gene>
    <name evidence="3" type="ORF">SAMN04488693_11714</name>
</gene>
<dbReference type="GO" id="GO:0032196">
    <property type="term" value="P:transposition"/>
    <property type="evidence" value="ECO:0007669"/>
    <property type="project" value="TreeGrafter"/>
</dbReference>
<keyword evidence="4" id="KW-1185">Reference proteome</keyword>
<dbReference type="InterPro" id="IPR053392">
    <property type="entry name" value="Transposase_IS30-like"/>
</dbReference>
<dbReference type="InterPro" id="IPR025246">
    <property type="entry name" value="IS30-like_HTH"/>
</dbReference>
<dbReference type="Proteomes" id="UP000199258">
    <property type="component" value="Unassembled WGS sequence"/>
</dbReference>
<dbReference type="Gene3D" id="3.30.420.10">
    <property type="entry name" value="Ribonuclease H-like superfamily/Ribonuclease H"/>
    <property type="match status" value="1"/>
</dbReference>
<dbReference type="AlphaFoldDB" id="A0A1G8MB61"/>
<protein>
    <submittedName>
        <fullName evidence="3">Transposase and inactivated derivatives, IS30 family</fullName>
    </submittedName>
</protein>
<keyword evidence="1" id="KW-0233">DNA recombination</keyword>
<proteinExistence type="predicted"/>